<dbReference type="Proteomes" id="UP000479000">
    <property type="component" value="Unassembled WGS sequence"/>
</dbReference>
<proteinExistence type="predicted"/>
<sequence length="121" mass="14235">MRQVPNDEQGYDKDYGQENVNEESITQVAQQAQYAARLNGDDEDADVAPKKERKRQWKTHIGRHVRILIFQGPLRIREMLHPQCKVKARDKKKNPTKQWPTQLTRWAPITKTRTNHLTFSS</sequence>
<feature type="region of interest" description="Disordered" evidence="1">
    <location>
        <begin position="1"/>
        <end position="55"/>
    </location>
</feature>
<accession>A0A6H5G0W8</accession>
<gene>
    <name evidence="2" type="ORF">NTEN_LOCUS2681</name>
</gene>
<feature type="compositionally biased region" description="Polar residues" evidence="1">
    <location>
        <begin position="18"/>
        <end position="33"/>
    </location>
</feature>
<evidence type="ECO:0000313" key="3">
    <source>
        <dbReference type="Proteomes" id="UP000479000"/>
    </source>
</evidence>
<evidence type="ECO:0000313" key="2">
    <source>
        <dbReference type="EMBL" id="CAA9996039.1"/>
    </source>
</evidence>
<organism evidence="2 3">
    <name type="scientific">Nesidiocoris tenuis</name>
    <dbReference type="NCBI Taxonomy" id="355587"/>
    <lineage>
        <taxon>Eukaryota</taxon>
        <taxon>Metazoa</taxon>
        <taxon>Ecdysozoa</taxon>
        <taxon>Arthropoda</taxon>
        <taxon>Hexapoda</taxon>
        <taxon>Insecta</taxon>
        <taxon>Pterygota</taxon>
        <taxon>Neoptera</taxon>
        <taxon>Paraneoptera</taxon>
        <taxon>Hemiptera</taxon>
        <taxon>Heteroptera</taxon>
        <taxon>Panheteroptera</taxon>
        <taxon>Cimicomorpha</taxon>
        <taxon>Miridae</taxon>
        <taxon>Dicyphina</taxon>
        <taxon>Nesidiocoris</taxon>
    </lineage>
</organism>
<protein>
    <submittedName>
        <fullName evidence="2">Uncharacterized protein</fullName>
    </submittedName>
</protein>
<dbReference type="AlphaFoldDB" id="A0A6H5G0W8"/>
<reference evidence="2 3" key="1">
    <citation type="submission" date="2020-02" db="EMBL/GenBank/DDBJ databases">
        <authorList>
            <person name="Ferguson B K."/>
        </authorList>
    </citation>
    <scope>NUCLEOTIDE SEQUENCE [LARGE SCALE GENOMIC DNA]</scope>
</reference>
<evidence type="ECO:0000256" key="1">
    <source>
        <dbReference type="SAM" id="MobiDB-lite"/>
    </source>
</evidence>
<keyword evidence="3" id="KW-1185">Reference proteome</keyword>
<dbReference type="EMBL" id="CADCXU010004307">
    <property type="protein sequence ID" value="CAA9996039.1"/>
    <property type="molecule type" value="Genomic_DNA"/>
</dbReference>
<name>A0A6H5G0W8_9HEMI</name>